<evidence type="ECO:0000313" key="2">
    <source>
        <dbReference type="EMBL" id="KAG2270222.1"/>
    </source>
</evidence>
<proteinExistence type="predicted"/>
<keyword evidence="1" id="KW-1133">Transmembrane helix</keyword>
<evidence type="ECO:0000256" key="1">
    <source>
        <dbReference type="SAM" id="Phobius"/>
    </source>
</evidence>
<comment type="caution">
    <text evidence="2">The sequence shown here is derived from an EMBL/GenBank/DDBJ whole genome shotgun (WGS) entry which is preliminary data.</text>
</comment>
<keyword evidence="3" id="KW-1185">Reference proteome</keyword>
<keyword evidence="1" id="KW-0472">Membrane</keyword>
<reference evidence="2 3" key="1">
    <citation type="submission" date="2020-02" db="EMBL/GenBank/DDBJ databases">
        <authorList>
            <person name="Ma Q."/>
            <person name="Huang Y."/>
            <person name="Song X."/>
            <person name="Pei D."/>
        </authorList>
    </citation>
    <scope>NUCLEOTIDE SEQUENCE [LARGE SCALE GENOMIC DNA]</scope>
    <source>
        <strain evidence="2">Sxm20200214</strain>
        <tissue evidence="2">Leaf</tissue>
    </source>
</reference>
<dbReference type="Proteomes" id="UP000886595">
    <property type="component" value="Unassembled WGS sequence"/>
</dbReference>
<name>A0A8X7QJ21_BRACI</name>
<gene>
    <name evidence="2" type="ORF">Bca52824_064777</name>
</gene>
<accession>A0A8X7QJ21</accession>
<dbReference type="AlphaFoldDB" id="A0A8X7QJ21"/>
<evidence type="ECO:0000313" key="3">
    <source>
        <dbReference type="Proteomes" id="UP000886595"/>
    </source>
</evidence>
<feature type="transmembrane region" description="Helical" evidence="1">
    <location>
        <begin position="47"/>
        <end position="69"/>
    </location>
</feature>
<dbReference type="EMBL" id="JAAMPC010000013">
    <property type="protein sequence ID" value="KAG2270222.1"/>
    <property type="molecule type" value="Genomic_DNA"/>
</dbReference>
<organism evidence="2 3">
    <name type="scientific">Brassica carinata</name>
    <name type="common">Ethiopian mustard</name>
    <name type="synonym">Abyssinian cabbage</name>
    <dbReference type="NCBI Taxonomy" id="52824"/>
    <lineage>
        <taxon>Eukaryota</taxon>
        <taxon>Viridiplantae</taxon>
        <taxon>Streptophyta</taxon>
        <taxon>Embryophyta</taxon>
        <taxon>Tracheophyta</taxon>
        <taxon>Spermatophyta</taxon>
        <taxon>Magnoliopsida</taxon>
        <taxon>eudicotyledons</taxon>
        <taxon>Gunneridae</taxon>
        <taxon>Pentapetalae</taxon>
        <taxon>rosids</taxon>
        <taxon>malvids</taxon>
        <taxon>Brassicales</taxon>
        <taxon>Brassicaceae</taxon>
        <taxon>Brassiceae</taxon>
        <taxon>Brassica</taxon>
    </lineage>
</organism>
<dbReference type="OrthoDB" id="10448999at2759"/>
<sequence>MVCSCIRGLVVGLPCLVVGSVGSTVLVVEDFLKYPVVFGGLSDCAVIFAELISLFGVAGLLSIGLIIFVRNFASVSCAVALFATNISDLSLVVSKLSFRFCYLGFGKKFRSLQRLFHETASQGLSAFSWNFFVSRVVIRKWLPSGRNSESLIARCRQTSRRHPLGVFYQQLAVEFVMLLQMELCSLKCVDESGKLVLRVGFPIDVRVSNRRVEDIDLVDNAVFVLLDFDEGFFGAVWIPWLVGLR</sequence>
<protein>
    <submittedName>
        <fullName evidence="2">Uncharacterized protein</fullName>
    </submittedName>
</protein>
<keyword evidence="1" id="KW-0812">Transmembrane</keyword>